<gene>
    <name evidence="2" type="ORF">NDU88_005136</name>
</gene>
<feature type="compositionally biased region" description="Polar residues" evidence="1">
    <location>
        <begin position="60"/>
        <end position="74"/>
    </location>
</feature>
<feature type="compositionally biased region" description="Basic and acidic residues" evidence="1">
    <location>
        <begin position="43"/>
        <end position="55"/>
    </location>
</feature>
<reference evidence="2" key="1">
    <citation type="journal article" date="2022" name="bioRxiv">
        <title>Sequencing and chromosome-scale assembly of the giantPleurodeles waltlgenome.</title>
        <authorList>
            <person name="Brown T."/>
            <person name="Elewa A."/>
            <person name="Iarovenko S."/>
            <person name="Subramanian E."/>
            <person name="Araus A.J."/>
            <person name="Petzold A."/>
            <person name="Susuki M."/>
            <person name="Suzuki K.-i.T."/>
            <person name="Hayashi T."/>
            <person name="Toyoda A."/>
            <person name="Oliveira C."/>
            <person name="Osipova E."/>
            <person name="Leigh N.D."/>
            <person name="Simon A."/>
            <person name="Yun M.H."/>
        </authorList>
    </citation>
    <scope>NUCLEOTIDE SEQUENCE</scope>
    <source>
        <strain evidence="2">20211129_DDA</strain>
        <tissue evidence="2">Liver</tissue>
    </source>
</reference>
<evidence type="ECO:0000313" key="3">
    <source>
        <dbReference type="Proteomes" id="UP001066276"/>
    </source>
</evidence>
<feature type="region of interest" description="Disordered" evidence="1">
    <location>
        <begin position="1"/>
        <end position="74"/>
    </location>
</feature>
<protein>
    <submittedName>
        <fullName evidence="2">Uncharacterized protein</fullName>
    </submittedName>
</protein>
<organism evidence="2 3">
    <name type="scientific">Pleurodeles waltl</name>
    <name type="common">Iberian ribbed newt</name>
    <dbReference type="NCBI Taxonomy" id="8319"/>
    <lineage>
        <taxon>Eukaryota</taxon>
        <taxon>Metazoa</taxon>
        <taxon>Chordata</taxon>
        <taxon>Craniata</taxon>
        <taxon>Vertebrata</taxon>
        <taxon>Euteleostomi</taxon>
        <taxon>Amphibia</taxon>
        <taxon>Batrachia</taxon>
        <taxon>Caudata</taxon>
        <taxon>Salamandroidea</taxon>
        <taxon>Salamandridae</taxon>
        <taxon>Pleurodelinae</taxon>
        <taxon>Pleurodeles</taxon>
    </lineage>
</organism>
<feature type="compositionally biased region" description="Basic and acidic residues" evidence="1">
    <location>
        <begin position="9"/>
        <end position="24"/>
    </location>
</feature>
<accession>A0AAV7PI07</accession>
<proteinExistence type="predicted"/>
<dbReference type="Proteomes" id="UP001066276">
    <property type="component" value="Chromosome 7"/>
</dbReference>
<name>A0AAV7PI07_PLEWA</name>
<sequence length="74" mass="8483">MQHLPGGRVPERSGTRPPGKDIQRHAKKKNWRPLCMANKRRRLEGGKQQLEREAAGRGNDSMTSWPSKTMVRSF</sequence>
<comment type="caution">
    <text evidence="2">The sequence shown here is derived from an EMBL/GenBank/DDBJ whole genome shotgun (WGS) entry which is preliminary data.</text>
</comment>
<keyword evidence="3" id="KW-1185">Reference proteome</keyword>
<dbReference type="AlphaFoldDB" id="A0AAV7PI07"/>
<evidence type="ECO:0000313" key="2">
    <source>
        <dbReference type="EMBL" id="KAJ1126730.1"/>
    </source>
</evidence>
<evidence type="ECO:0000256" key="1">
    <source>
        <dbReference type="SAM" id="MobiDB-lite"/>
    </source>
</evidence>
<dbReference type="EMBL" id="JANPWB010000011">
    <property type="protein sequence ID" value="KAJ1126730.1"/>
    <property type="molecule type" value="Genomic_DNA"/>
</dbReference>